<keyword evidence="3" id="KW-1185">Reference proteome</keyword>
<evidence type="ECO:0000313" key="3">
    <source>
        <dbReference type="Proteomes" id="UP000759103"/>
    </source>
</evidence>
<feature type="signal peptide" evidence="1">
    <location>
        <begin position="1"/>
        <end position="29"/>
    </location>
</feature>
<dbReference type="Proteomes" id="UP000759103">
    <property type="component" value="Unassembled WGS sequence"/>
</dbReference>
<organism evidence="2 3">
    <name type="scientific">Sphingomonas citri</name>
    <dbReference type="NCBI Taxonomy" id="2862499"/>
    <lineage>
        <taxon>Bacteria</taxon>
        <taxon>Pseudomonadati</taxon>
        <taxon>Pseudomonadota</taxon>
        <taxon>Alphaproteobacteria</taxon>
        <taxon>Sphingomonadales</taxon>
        <taxon>Sphingomonadaceae</taxon>
        <taxon>Sphingomonas</taxon>
    </lineage>
</organism>
<accession>A0ABS7BM49</accession>
<sequence>MVHVVSARRRAAKSRIFAAAALFASVAGAVPAGASTQGSLGATSTGSVTITASVANRAQITGLTDVAFTNVDPASAATASQSNCVWSNTATKGYSITATGSGTSGAFTLANGSLSVPYSVQWSASAGQNSGTALTAGTALAGMTSTAANPTCSTGAATTSSLIISIAASNLQGMTSATSYTGSLTLLVTPQ</sequence>
<dbReference type="RefSeq" id="WP_219747859.1">
    <property type="nucleotide sequence ID" value="NZ_JAHXZN010000001.1"/>
</dbReference>
<name>A0ABS7BM49_9SPHN</name>
<evidence type="ECO:0000256" key="1">
    <source>
        <dbReference type="SAM" id="SignalP"/>
    </source>
</evidence>
<gene>
    <name evidence="2" type="ORF">KZ820_07150</name>
</gene>
<evidence type="ECO:0000313" key="2">
    <source>
        <dbReference type="EMBL" id="MBW6530509.1"/>
    </source>
</evidence>
<feature type="chain" id="PRO_5045679029" evidence="1">
    <location>
        <begin position="30"/>
        <end position="191"/>
    </location>
</feature>
<proteinExistence type="predicted"/>
<dbReference type="EMBL" id="JAHXZN010000001">
    <property type="protein sequence ID" value="MBW6530509.1"/>
    <property type="molecule type" value="Genomic_DNA"/>
</dbReference>
<comment type="caution">
    <text evidence="2">The sequence shown here is derived from an EMBL/GenBank/DDBJ whole genome shotgun (WGS) entry which is preliminary data.</text>
</comment>
<reference evidence="2 3" key="1">
    <citation type="submission" date="2021-07" db="EMBL/GenBank/DDBJ databases">
        <title>Sphingomonas sp.</title>
        <authorList>
            <person name="Feng G."/>
            <person name="Li J."/>
            <person name="Pan M."/>
        </authorList>
    </citation>
    <scope>NUCLEOTIDE SEQUENCE [LARGE SCALE GENOMIC DNA]</scope>
    <source>
        <strain evidence="2 3">RRHST34</strain>
    </source>
</reference>
<keyword evidence="1" id="KW-0732">Signal</keyword>
<protein>
    <submittedName>
        <fullName evidence="2">Uncharacterized protein</fullName>
    </submittedName>
</protein>